<feature type="binding site" evidence="9">
    <location>
        <position position="278"/>
    </location>
    <ligand>
        <name>substrate</name>
    </ligand>
</feature>
<feature type="binding site" evidence="9">
    <location>
        <position position="255"/>
    </location>
    <ligand>
        <name>NADP(+)</name>
        <dbReference type="ChEBI" id="CHEBI:58349"/>
    </ligand>
</feature>
<sequence length="397" mass="43169">MLRPGRLRGRSDVVLGRARVSNLREDPSTALPGSEAYISAVRGVLPARLASRPVGALPYALPNTAFRTEGGVSEQDQVGSRIYVAGHRGMVGGAIVRRLEAAGVSDILARTHRELDLTDTGAVDAFFAATRPSQVYLAAAKVGGIQANNNFPAEFIHQNLMIEANIIHAAWRNGVERLLFLGSSCIYPRLAPQPITEEALLTGPLESTNEPYAVAKIAGIKLCESYNRQYGTDFRSLMPTNLYGPGDNFDLENSHVIPALIRKFHEAKTEGAPAVTVWGTGTPRREFLHVDDLADACVHLMGLAPETYRAHTRPMCSHVNAGVGEDVSIRELAETIGEVVGFEGEIRFDTDKPDGTPRKLLDVGRLAALGWSARTRLPDGLAQTYAWFLEHRDGLRT</sequence>
<feature type="binding site" evidence="9">
    <location>
        <position position="263"/>
    </location>
    <ligand>
        <name>substrate</name>
    </ligand>
</feature>
<dbReference type="InterPro" id="IPR001509">
    <property type="entry name" value="Epimerase_deHydtase"/>
</dbReference>
<comment type="function">
    <text evidence="9">Catalyzes the two-step NADP-dependent conversion of GDP-4-dehydro-6-deoxy-D-mannose to GDP-fucose, involving an epimerase and a reductase reaction.</text>
</comment>
<feature type="site" description="Important for catalytic activity" evidence="9">
    <location>
        <position position="183"/>
    </location>
</feature>
<evidence type="ECO:0000256" key="6">
    <source>
        <dbReference type="ARBA" id="ARBA00023235"/>
    </source>
</evidence>
<dbReference type="EC" id="1.1.1.271" evidence="3 9"/>
<evidence type="ECO:0000256" key="1">
    <source>
        <dbReference type="ARBA" id="ARBA00004883"/>
    </source>
</evidence>
<dbReference type="OrthoDB" id="9811425at2"/>
<protein>
    <recommendedName>
        <fullName evidence="3 9">GDP-L-fucose synthase</fullName>
        <ecNumber evidence="3 9">1.1.1.271</ecNumber>
    </recommendedName>
    <alternativeName>
        <fullName evidence="9">GDP-4-keto-6-deoxy-D-mannose-3,5-epimerase-4-reductase</fullName>
    </alternativeName>
</protein>
<name>F9UBT9_9GAMM</name>
<evidence type="ECO:0000256" key="7">
    <source>
        <dbReference type="ARBA" id="ARBA00023268"/>
    </source>
</evidence>
<dbReference type="Gene3D" id="3.40.50.720">
    <property type="entry name" value="NAD(P)-binding Rossmann-like Domain"/>
    <property type="match status" value="1"/>
</dbReference>
<evidence type="ECO:0000256" key="8">
    <source>
        <dbReference type="ARBA" id="ARBA00051935"/>
    </source>
</evidence>
<feature type="binding site" evidence="9">
    <location>
        <begin position="239"/>
        <end position="242"/>
    </location>
    <ligand>
        <name>NADP(+)</name>
        <dbReference type="ChEBI" id="CHEBI:58349"/>
    </ligand>
</feature>
<keyword evidence="6 9" id="KW-0413">Isomerase</keyword>
<dbReference type="SUPFAM" id="SSF51735">
    <property type="entry name" value="NAD(P)-binding Rossmann-fold domains"/>
    <property type="match status" value="1"/>
</dbReference>
<dbReference type="GO" id="GO:0042351">
    <property type="term" value="P:'de novo' GDP-L-fucose biosynthetic process"/>
    <property type="evidence" value="ECO:0007669"/>
    <property type="project" value="UniProtKB-UniRule"/>
</dbReference>
<comment type="pathway">
    <text evidence="1 9">Nucleotide-sugar biosynthesis; GDP-L-fucose biosynthesis via de novo pathway; GDP-L-fucose from GDP-alpha-D-mannose: step 2/2.</text>
</comment>
<comment type="similarity">
    <text evidence="2 9">Belongs to the NAD(P)-dependent epimerase/dehydratase family. Fucose synthase subfamily.</text>
</comment>
<reference evidence="11 12" key="1">
    <citation type="submission" date="2011-06" db="EMBL/GenBank/DDBJ databases">
        <title>The draft genome of Thiocapsa marina 5811.</title>
        <authorList>
            <consortium name="US DOE Joint Genome Institute (JGI-PGF)"/>
            <person name="Lucas S."/>
            <person name="Han J."/>
            <person name="Cheng J.-F."/>
            <person name="Goodwin L."/>
            <person name="Pitluck S."/>
            <person name="Peters L."/>
            <person name="Land M.L."/>
            <person name="Hauser L."/>
            <person name="Vogl K."/>
            <person name="Liu Z."/>
            <person name="Imhoff J."/>
            <person name="Thiel V."/>
            <person name="Frigaard N.-U."/>
            <person name="Bryant D."/>
            <person name="Woyke T.J."/>
        </authorList>
    </citation>
    <scope>NUCLEOTIDE SEQUENCE [LARGE SCALE GENOMIC DNA]</scope>
    <source>
        <strain evidence="11 12">5811</strain>
    </source>
</reference>
<dbReference type="GO" id="GO:0016853">
    <property type="term" value="F:isomerase activity"/>
    <property type="evidence" value="ECO:0007669"/>
    <property type="project" value="UniProtKB-KW"/>
</dbReference>
<dbReference type="eggNOG" id="COG0451">
    <property type="taxonomic scope" value="Bacteria"/>
</dbReference>
<feature type="binding site" evidence="9">
    <location>
        <position position="354"/>
    </location>
    <ligand>
        <name>substrate</name>
    </ligand>
</feature>
<comment type="catalytic activity">
    <reaction evidence="8 9">
        <text>GDP-beta-L-fucose + NADP(+) = GDP-4-dehydro-alpha-D-rhamnose + NADPH + H(+)</text>
        <dbReference type="Rhea" id="RHEA:18885"/>
        <dbReference type="ChEBI" id="CHEBI:15378"/>
        <dbReference type="ChEBI" id="CHEBI:57273"/>
        <dbReference type="ChEBI" id="CHEBI:57783"/>
        <dbReference type="ChEBI" id="CHEBI:57964"/>
        <dbReference type="ChEBI" id="CHEBI:58349"/>
        <dbReference type="EC" id="1.1.1.271"/>
    </reaction>
</comment>
<organism evidence="11 12">
    <name type="scientific">Thiocapsa marina 5811</name>
    <dbReference type="NCBI Taxonomy" id="768671"/>
    <lineage>
        <taxon>Bacteria</taxon>
        <taxon>Pseudomonadati</taxon>
        <taxon>Pseudomonadota</taxon>
        <taxon>Gammaproteobacteria</taxon>
        <taxon>Chromatiales</taxon>
        <taxon>Chromatiaceae</taxon>
        <taxon>Thiocapsa</taxon>
    </lineage>
</organism>
<evidence type="ECO:0000256" key="3">
    <source>
        <dbReference type="ARBA" id="ARBA00012371"/>
    </source>
</evidence>
<evidence type="ECO:0000313" key="11">
    <source>
        <dbReference type="EMBL" id="EGV18407.1"/>
    </source>
</evidence>
<proteinExistence type="inferred from homology"/>
<dbReference type="STRING" id="768671.ThimaDRAFT_2391"/>
<dbReference type="AlphaFoldDB" id="F9UBT9"/>
<feature type="site" description="Important for catalytic activity" evidence="9">
    <location>
        <position position="185"/>
    </location>
</feature>
<feature type="binding site" evidence="9">
    <location>
        <begin position="86"/>
        <end position="92"/>
    </location>
    <ligand>
        <name>NADP(+)</name>
        <dbReference type="ChEBI" id="CHEBI:58349"/>
    </ligand>
</feature>
<keyword evidence="4 9" id="KW-0521">NADP</keyword>
<dbReference type="UniPathway" id="UPA00128">
    <property type="reaction ID" value="UER00191"/>
</dbReference>
<feature type="active site" description="Proton donor/acceptor" evidence="9">
    <location>
        <position position="212"/>
    </location>
</feature>
<dbReference type="CDD" id="cd05239">
    <property type="entry name" value="GDP_FS_SDR_e"/>
    <property type="match status" value="1"/>
</dbReference>
<accession>F9UBT9</accession>
<feature type="binding site" evidence="9">
    <location>
        <position position="285"/>
    </location>
    <ligand>
        <name>substrate</name>
    </ligand>
</feature>
<feature type="binding site" evidence="9">
    <location>
        <position position="216"/>
    </location>
    <ligand>
        <name>NADP(+)</name>
        <dbReference type="ChEBI" id="CHEBI:58349"/>
    </ligand>
</feature>
<dbReference type="Proteomes" id="UP000005459">
    <property type="component" value="Unassembled WGS sequence"/>
</dbReference>
<dbReference type="GO" id="GO:0050577">
    <property type="term" value="F:GDP-L-fucose synthase activity"/>
    <property type="evidence" value="ECO:0007669"/>
    <property type="project" value="UniProtKB-UniRule"/>
</dbReference>
<evidence type="ECO:0000256" key="5">
    <source>
        <dbReference type="ARBA" id="ARBA00023002"/>
    </source>
</evidence>
<evidence type="ECO:0000313" key="12">
    <source>
        <dbReference type="Proteomes" id="UP000005459"/>
    </source>
</evidence>
<evidence type="ECO:0000259" key="10">
    <source>
        <dbReference type="Pfam" id="PF01370"/>
    </source>
</evidence>
<keyword evidence="12" id="KW-1185">Reference proteome</keyword>
<dbReference type="InterPro" id="IPR036291">
    <property type="entry name" value="NAD(P)-bd_dom_sf"/>
</dbReference>
<dbReference type="InterPro" id="IPR028614">
    <property type="entry name" value="GDP_fucose/colitose_synth"/>
</dbReference>
<dbReference type="PANTHER" id="PTHR43238">
    <property type="entry name" value="GDP-L-FUCOSE SYNTHASE"/>
    <property type="match status" value="1"/>
</dbReference>
<dbReference type="FunFam" id="3.40.50.720:FF:000101">
    <property type="entry name" value="GDP-L-fucose synthase"/>
    <property type="match status" value="1"/>
</dbReference>
<keyword evidence="5 9" id="KW-0560">Oxidoreductase</keyword>
<dbReference type="EMBL" id="AFWV01000007">
    <property type="protein sequence ID" value="EGV18407.1"/>
    <property type="molecule type" value="Genomic_DNA"/>
</dbReference>
<dbReference type="PATRIC" id="fig|768671.3.peg.2533"/>
<dbReference type="Pfam" id="PF01370">
    <property type="entry name" value="Epimerase"/>
    <property type="match status" value="1"/>
</dbReference>
<dbReference type="GO" id="GO:0070401">
    <property type="term" value="F:NADP+ binding"/>
    <property type="evidence" value="ECO:0007669"/>
    <property type="project" value="UniProtKB-UniRule"/>
</dbReference>
<dbReference type="HAMAP" id="MF_00956">
    <property type="entry name" value="GDP_fucose_synth"/>
    <property type="match status" value="1"/>
</dbReference>
<evidence type="ECO:0000256" key="9">
    <source>
        <dbReference type="HAMAP-Rule" id="MF_00956"/>
    </source>
</evidence>
<dbReference type="RefSeq" id="WP_007193266.1">
    <property type="nucleotide sequence ID" value="NZ_AFWV01000007.1"/>
</dbReference>
<evidence type="ECO:0000256" key="2">
    <source>
        <dbReference type="ARBA" id="ARBA00005959"/>
    </source>
</evidence>
<keyword evidence="7 9" id="KW-0511">Multifunctional enzyme</keyword>
<gene>
    <name evidence="9" type="primary">fcl</name>
    <name evidence="11" type="ORF">ThimaDRAFT_2391</name>
</gene>
<feature type="binding site" evidence="9">
    <location>
        <begin position="181"/>
        <end position="184"/>
    </location>
    <ligand>
        <name>NADP(+)</name>
        <dbReference type="ChEBI" id="CHEBI:58349"/>
    </ligand>
</feature>
<feature type="domain" description="NAD-dependent epimerase/dehydratase" evidence="10">
    <location>
        <begin position="82"/>
        <end position="302"/>
    </location>
</feature>
<evidence type="ECO:0000256" key="4">
    <source>
        <dbReference type="ARBA" id="ARBA00022857"/>
    </source>
</evidence>
<dbReference type="Gene3D" id="3.90.25.10">
    <property type="entry name" value="UDP-galactose 4-epimerase, domain 1"/>
    <property type="match status" value="1"/>
</dbReference>
<dbReference type="PANTHER" id="PTHR43238:SF1">
    <property type="entry name" value="GDP-L-FUCOSE SYNTHASE"/>
    <property type="match status" value="1"/>
</dbReference>